<evidence type="ECO:0000256" key="9">
    <source>
        <dbReference type="ARBA" id="ARBA00022833"/>
    </source>
</evidence>
<evidence type="ECO:0000256" key="4">
    <source>
        <dbReference type="ARBA" id="ARBA00012709"/>
    </source>
</evidence>
<dbReference type="SMART" id="SM00132">
    <property type="entry name" value="LIM"/>
    <property type="match status" value="1"/>
</dbReference>
<evidence type="ECO:0000256" key="1">
    <source>
        <dbReference type="ARBA" id="ARBA00001974"/>
    </source>
</evidence>
<dbReference type="SUPFAM" id="SSF47576">
    <property type="entry name" value="Calponin-homology domain, CH-domain"/>
    <property type="match status" value="1"/>
</dbReference>
<feature type="domain" description="Calponin-homology (CH)" evidence="18">
    <location>
        <begin position="504"/>
        <end position="608"/>
    </location>
</feature>
<evidence type="ECO:0000256" key="5">
    <source>
        <dbReference type="ARBA" id="ARBA00022490"/>
    </source>
</evidence>
<keyword evidence="10" id="KW-0521">NADP</keyword>
<comment type="catalytic activity">
    <reaction evidence="15">
        <text>L-methionyl-[F-actin] + NADPH + O2 + H(+) = L-methionyl-(R)-S-oxide-[F-actin] + NADP(+) + H2O</text>
        <dbReference type="Rhea" id="RHEA:51308"/>
        <dbReference type="Rhea" id="RHEA-COMP:12953"/>
        <dbReference type="Rhea" id="RHEA-COMP:12956"/>
        <dbReference type="ChEBI" id="CHEBI:15377"/>
        <dbReference type="ChEBI" id="CHEBI:15378"/>
        <dbReference type="ChEBI" id="CHEBI:15379"/>
        <dbReference type="ChEBI" id="CHEBI:16044"/>
        <dbReference type="ChEBI" id="CHEBI:45764"/>
        <dbReference type="ChEBI" id="CHEBI:57783"/>
        <dbReference type="ChEBI" id="CHEBI:58349"/>
        <dbReference type="EC" id="1.14.13.225"/>
    </reaction>
</comment>
<evidence type="ECO:0000259" key="19">
    <source>
        <dbReference type="PROSITE" id="PS50023"/>
    </source>
</evidence>
<evidence type="ECO:0000256" key="7">
    <source>
        <dbReference type="ARBA" id="ARBA00022723"/>
    </source>
</evidence>
<dbReference type="OMA" id="WAFLEVL"/>
<accession>E9H6J2</accession>
<evidence type="ECO:0000256" key="10">
    <source>
        <dbReference type="ARBA" id="ARBA00022857"/>
    </source>
</evidence>
<feature type="domain" description="LIM zinc-binding" evidence="19">
    <location>
        <begin position="742"/>
        <end position="800"/>
    </location>
</feature>
<dbReference type="PROSITE" id="PS50023">
    <property type="entry name" value="LIM_DOMAIN_2"/>
    <property type="match status" value="1"/>
</dbReference>
<dbReference type="Gene3D" id="2.10.110.10">
    <property type="entry name" value="Cysteine Rich Protein"/>
    <property type="match status" value="1"/>
</dbReference>
<dbReference type="InParanoid" id="E9H6J2"/>
<reference evidence="20 21" key="1">
    <citation type="journal article" date="2011" name="Science">
        <title>The ecoresponsive genome of Daphnia pulex.</title>
        <authorList>
            <person name="Colbourne J.K."/>
            <person name="Pfrender M.E."/>
            <person name="Gilbert D."/>
            <person name="Thomas W.K."/>
            <person name="Tucker A."/>
            <person name="Oakley T.H."/>
            <person name="Tokishita S."/>
            <person name="Aerts A."/>
            <person name="Arnold G.J."/>
            <person name="Basu M.K."/>
            <person name="Bauer D.J."/>
            <person name="Caceres C.E."/>
            <person name="Carmel L."/>
            <person name="Casola C."/>
            <person name="Choi J.H."/>
            <person name="Detter J.C."/>
            <person name="Dong Q."/>
            <person name="Dusheyko S."/>
            <person name="Eads B.D."/>
            <person name="Frohlich T."/>
            <person name="Geiler-Samerotte K.A."/>
            <person name="Gerlach D."/>
            <person name="Hatcher P."/>
            <person name="Jogdeo S."/>
            <person name="Krijgsveld J."/>
            <person name="Kriventseva E.V."/>
            <person name="Kultz D."/>
            <person name="Laforsch C."/>
            <person name="Lindquist E."/>
            <person name="Lopez J."/>
            <person name="Manak J.R."/>
            <person name="Muller J."/>
            <person name="Pangilinan J."/>
            <person name="Patwardhan R.P."/>
            <person name="Pitluck S."/>
            <person name="Pritham E.J."/>
            <person name="Rechtsteiner A."/>
            <person name="Rho M."/>
            <person name="Rogozin I.B."/>
            <person name="Sakarya O."/>
            <person name="Salamov A."/>
            <person name="Schaack S."/>
            <person name="Shapiro H."/>
            <person name="Shiga Y."/>
            <person name="Skalitzky C."/>
            <person name="Smith Z."/>
            <person name="Souvorov A."/>
            <person name="Sung W."/>
            <person name="Tang Z."/>
            <person name="Tsuchiya D."/>
            <person name="Tu H."/>
            <person name="Vos H."/>
            <person name="Wang M."/>
            <person name="Wolf Y.I."/>
            <person name="Yamagata H."/>
            <person name="Yamada T."/>
            <person name="Ye Y."/>
            <person name="Shaw J.R."/>
            <person name="Andrews J."/>
            <person name="Crease T.J."/>
            <person name="Tang H."/>
            <person name="Lucas S.M."/>
            <person name="Robertson H.M."/>
            <person name="Bork P."/>
            <person name="Koonin E.V."/>
            <person name="Zdobnov E.M."/>
            <person name="Grigoriev I.V."/>
            <person name="Lynch M."/>
            <person name="Boore J.L."/>
        </authorList>
    </citation>
    <scope>NUCLEOTIDE SEQUENCE [LARGE SCALE GENOMIC DNA]</scope>
</reference>
<keyword evidence="21" id="KW-1185">Reference proteome</keyword>
<evidence type="ECO:0000256" key="17">
    <source>
        <dbReference type="SAM" id="MobiDB-lite"/>
    </source>
</evidence>
<comment type="cofactor">
    <cofactor evidence="1">
        <name>FAD</name>
        <dbReference type="ChEBI" id="CHEBI:57692"/>
    </cofactor>
</comment>
<dbReference type="GO" id="GO:0046872">
    <property type="term" value="F:metal ion binding"/>
    <property type="evidence" value="ECO:0007669"/>
    <property type="project" value="UniProtKB-KW"/>
</dbReference>
<feature type="non-terminal residue" evidence="20">
    <location>
        <position position="800"/>
    </location>
</feature>
<dbReference type="SUPFAM" id="SSF57716">
    <property type="entry name" value="Glucocorticoid receptor-like (DNA-binding domain)"/>
    <property type="match status" value="1"/>
</dbReference>
<dbReference type="Gene3D" id="3.50.50.60">
    <property type="entry name" value="FAD/NAD(P)-binding domain"/>
    <property type="match status" value="1"/>
</dbReference>
<dbReference type="PhylomeDB" id="E9H6J2"/>
<keyword evidence="12" id="KW-0503">Monooxygenase</keyword>
<gene>
    <name evidence="20" type="ORF">DAPPUDRAFT_605</name>
</gene>
<dbReference type="GO" id="GO:0005737">
    <property type="term" value="C:cytoplasm"/>
    <property type="evidence" value="ECO:0007669"/>
    <property type="project" value="UniProtKB-SubCell"/>
</dbReference>
<evidence type="ECO:0000259" key="18">
    <source>
        <dbReference type="PROSITE" id="PS50021"/>
    </source>
</evidence>
<evidence type="ECO:0000256" key="3">
    <source>
        <dbReference type="ARBA" id="ARBA00008223"/>
    </source>
</evidence>
<evidence type="ECO:0000313" key="20">
    <source>
        <dbReference type="EMBL" id="EFX72693.1"/>
    </source>
</evidence>
<keyword evidence="6" id="KW-0285">Flavoprotein</keyword>
<keyword evidence="8" id="KW-0274">FAD</keyword>
<dbReference type="PROSITE" id="PS50021">
    <property type="entry name" value="CH"/>
    <property type="match status" value="1"/>
</dbReference>
<dbReference type="SUPFAM" id="SSF51905">
    <property type="entry name" value="FAD/NAD(P)-binding domain"/>
    <property type="match status" value="1"/>
</dbReference>
<dbReference type="InterPro" id="IPR001781">
    <property type="entry name" value="Znf_LIM"/>
</dbReference>
<keyword evidence="13 16" id="KW-0440">LIM domain</keyword>
<evidence type="ECO:0000256" key="15">
    <source>
        <dbReference type="ARBA" id="ARBA00049522"/>
    </source>
</evidence>
<protein>
    <recommendedName>
        <fullName evidence="4">F-actin monooxygenase</fullName>
        <ecNumber evidence="4">1.14.13.225</ecNumber>
    </recommendedName>
</protein>
<evidence type="ECO:0000256" key="13">
    <source>
        <dbReference type="ARBA" id="ARBA00023038"/>
    </source>
</evidence>
<dbReference type="EMBL" id="GL732597">
    <property type="protein sequence ID" value="EFX72693.1"/>
    <property type="molecule type" value="Genomic_DNA"/>
</dbReference>
<dbReference type="Pfam" id="PF25413">
    <property type="entry name" value="Rossman_Mical"/>
    <property type="match status" value="1"/>
</dbReference>
<evidence type="ECO:0000256" key="2">
    <source>
        <dbReference type="ARBA" id="ARBA00004496"/>
    </source>
</evidence>
<proteinExistence type="inferred from homology"/>
<evidence type="ECO:0000256" key="11">
    <source>
        <dbReference type="ARBA" id="ARBA00023002"/>
    </source>
</evidence>
<dbReference type="PROSITE" id="PS00478">
    <property type="entry name" value="LIM_DOMAIN_1"/>
    <property type="match status" value="1"/>
</dbReference>
<dbReference type="PANTHER" id="PTHR23167">
    <property type="entry name" value="CALPONIN HOMOLOGY DOMAIN-CONTAINING PROTEIN DDB_G0272472-RELATED"/>
    <property type="match status" value="1"/>
</dbReference>
<dbReference type="HOGENOM" id="CLU_000329_0_1_1"/>
<keyword evidence="7 16" id="KW-0479">Metal-binding</keyword>
<evidence type="ECO:0000256" key="8">
    <source>
        <dbReference type="ARBA" id="ARBA00022827"/>
    </source>
</evidence>
<dbReference type="InterPro" id="IPR050540">
    <property type="entry name" value="F-actin_Monoox_Mical"/>
</dbReference>
<keyword evidence="9 16" id="KW-0862">Zinc</keyword>
<feature type="compositionally biased region" description="Basic and acidic residues" evidence="17">
    <location>
        <begin position="646"/>
        <end position="656"/>
    </location>
</feature>
<keyword evidence="14" id="KW-0009">Actin-binding</keyword>
<dbReference type="Proteomes" id="UP000000305">
    <property type="component" value="Unassembled WGS sequence"/>
</dbReference>
<feature type="region of interest" description="Disordered" evidence="17">
    <location>
        <begin position="617"/>
        <end position="665"/>
    </location>
</feature>
<sequence length="800" mass="90477">VFDKFCNAVTFKSILSLYRQLCDLLRLKPTYFPLFYPKLKAKLRSWKAQALWSKFDKRAAHRCYNRGRPCSNTRVLIIGGGPCGLRTAIEAQLLGAKVVVVEKRDRFSRNNVLHLWPFVIHDLRALGAKKFFGKFCAGSIDHISIRQLQCILLKVALLLGVEIHENVTFEGLAEPPEDQSIKIGWKAKISPADHPVSQYEFDVLIGADGKRNTLDGFKRKEFRGRLAIAITANLVNKKSEAEARVEEISGVAFIFNQKFFKELNAVTGIDLENIVYYKDETHYFVMTAKKQSLLNKGVIIQDFPDTVKLLSIENVNKEALMDYARQAADFSTNYQLPHLDFAVNHYGQPDVAMFDFTSMFAAENASRVLERHGHKMLMCLVGDSLLEPFWPTGSGCARGWLSSFDACWAIHSWSSGRMTPLEVLAERESIYRLLAQTTPENLNKDYSAYTVEPQTRYPNLNIRTCLDFQVKSLYDTDNLAELARPVKAPVEEGTRKRTKRPDSFIHPDTLLVWLKKQIALYDITITDMTNSFQDGLALCAIIHRYRPDLLDFASLDPANVAVNNQLAFDILEELGVLPVTTGYEMAQLAVPDKLSMLSYLTQVHELFRGEIPCSKATTRTSTSSKRKTLERVATAEAPSSTLNRTGGDRNKADMSLRKARKRRSTDQAINEKYVNLERGMKQLERKLKEGSVLDTGHRGSNKVSAMAQQLSKKVPEVSSVNDQAESFRPKPVLNLPQQGGSETCHFCSKRVYLMERMSAEGRFFHRGCFRCEYCASTLRLGGYAFVRDDLLGGVFFCMPH</sequence>
<evidence type="ECO:0000313" key="21">
    <source>
        <dbReference type="Proteomes" id="UP000000305"/>
    </source>
</evidence>
<dbReference type="Pfam" id="PF00412">
    <property type="entry name" value="LIM"/>
    <property type="match status" value="1"/>
</dbReference>
<dbReference type="GO" id="GO:0120501">
    <property type="term" value="F:F-actin monooxygenase activity"/>
    <property type="evidence" value="ECO:0007669"/>
    <property type="project" value="UniProtKB-EC"/>
</dbReference>
<evidence type="ECO:0000256" key="6">
    <source>
        <dbReference type="ARBA" id="ARBA00022630"/>
    </source>
</evidence>
<dbReference type="PRINTS" id="PR00420">
    <property type="entry name" value="RNGMNOXGNASE"/>
</dbReference>
<organism evidence="20 21">
    <name type="scientific">Daphnia pulex</name>
    <name type="common">Water flea</name>
    <dbReference type="NCBI Taxonomy" id="6669"/>
    <lineage>
        <taxon>Eukaryota</taxon>
        <taxon>Metazoa</taxon>
        <taxon>Ecdysozoa</taxon>
        <taxon>Arthropoda</taxon>
        <taxon>Crustacea</taxon>
        <taxon>Branchiopoda</taxon>
        <taxon>Diplostraca</taxon>
        <taxon>Cladocera</taxon>
        <taxon>Anomopoda</taxon>
        <taxon>Daphniidae</taxon>
        <taxon>Daphnia</taxon>
    </lineage>
</organism>
<dbReference type="Pfam" id="PF00307">
    <property type="entry name" value="CH"/>
    <property type="match status" value="1"/>
</dbReference>
<dbReference type="InterPro" id="IPR036872">
    <property type="entry name" value="CH_dom_sf"/>
</dbReference>
<evidence type="ECO:0000256" key="16">
    <source>
        <dbReference type="PROSITE-ProRule" id="PRU00125"/>
    </source>
</evidence>
<evidence type="ECO:0000256" key="12">
    <source>
        <dbReference type="ARBA" id="ARBA00023033"/>
    </source>
</evidence>
<dbReference type="GO" id="GO:0003779">
    <property type="term" value="F:actin binding"/>
    <property type="evidence" value="ECO:0007669"/>
    <property type="project" value="UniProtKB-KW"/>
</dbReference>
<comment type="similarity">
    <text evidence="3">Belongs to the Mical family.</text>
</comment>
<feature type="non-terminal residue" evidence="20">
    <location>
        <position position="1"/>
    </location>
</feature>
<dbReference type="FunFam" id="3.50.50.60:FF:000004">
    <property type="entry name" value="protein-methionine sulfoxide oxidase MICAL2 isoform X1"/>
    <property type="match status" value="1"/>
</dbReference>
<dbReference type="GO" id="GO:0071949">
    <property type="term" value="F:FAD binding"/>
    <property type="evidence" value="ECO:0007669"/>
    <property type="project" value="InterPro"/>
</dbReference>
<comment type="subcellular location">
    <subcellularLocation>
        <location evidence="2">Cytoplasm</location>
    </subcellularLocation>
</comment>
<keyword evidence="11" id="KW-0560">Oxidoreductase</keyword>
<dbReference type="EC" id="1.14.13.225" evidence="4"/>
<evidence type="ECO:0000256" key="14">
    <source>
        <dbReference type="ARBA" id="ARBA00023203"/>
    </source>
</evidence>
<dbReference type="Gene3D" id="1.10.418.10">
    <property type="entry name" value="Calponin-like domain"/>
    <property type="match status" value="1"/>
</dbReference>
<dbReference type="SMART" id="SM00033">
    <property type="entry name" value="CH"/>
    <property type="match status" value="1"/>
</dbReference>
<dbReference type="PANTHER" id="PTHR23167:SF54">
    <property type="entry name" value="[F-ACTIN]-MONOOXYGENASE MICAL"/>
    <property type="match status" value="1"/>
</dbReference>
<dbReference type="InterPro" id="IPR036188">
    <property type="entry name" value="FAD/NAD-bd_sf"/>
</dbReference>
<dbReference type="eggNOG" id="KOG1700">
    <property type="taxonomic scope" value="Eukaryota"/>
</dbReference>
<name>E9H6J2_DAPPU</name>
<keyword evidence="5" id="KW-0963">Cytoplasm</keyword>
<dbReference type="Pfam" id="PF01494">
    <property type="entry name" value="FAD_binding_3"/>
    <property type="match status" value="1"/>
</dbReference>
<dbReference type="KEGG" id="dpx:DAPPUDRAFT_605"/>
<dbReference type="OrthoDB" id="20799at2759"/>
<dbReference type="STRING" id="6669.E9H6J2"/>
<dbReference type="CDD" id="cd22198">
    <property type="entry name" value="CH_MICAL_EHBP-like"/>
    <property type="match status" value="1"/>
</dbReference>
<dbReference type="InterPro" id="IPR057494">
    <property type="entry name" value="Rossman_Mical"/>
</dbReference>
<dbReference type="InterPro" id="IPR002938">
    <property type="entry name" value="FAD-bd"/>
</dbReference>
<dbReference type="AlphaFoldDB" id="E9H6J2"/>
<dbReference type="InterPro" id="IPR001715">
    <property type="entry name" value="CH_dom"/>
</dbReference>